<dbReference type="InterPro" id="IPR031974">
    <property type="entry name" value="PDCD7"/>
</dbReference>
<keyword evidence="2" id="KW-1185">Reference proteome</keyword>
<dbReference type="PANTHER" id="PTHR48190:SF2">
    <property type="entry name" value="PROGRAMMED CELL DEATH PROTEIN 7"/>
    <property type="match status" value="1"/>
</dbReference>
<dbReference type="Proteomes" id="UP001162483">
    <property type="component" value="Unassembled WGS sequence"/>
</dbReference>
<comment type="caution">
    <text evidence="1">The sequence shown here is derived from an EMBL/GenBank/DDBJ whole genome shotgun (WGS) entry which is preliminary data.</text>
</comment>
<dbReference type="InterPro" id="IPR052831">
    <property type="entry name" value="Apoptosis_promoter"/>
</dbReference>
<dbReference type="PANTHER" id="PTHR48190">
    <property type="entry name" value="PROGRAMMED CELL DEATH PROTEIN 7"/>
    <property type="match status" value="1"/>
</dbReference>
<accession>A0ABN9D4T3</accession>
<sequence length="354" mass="41515">MQVEDPSNKDLFQRWLYNFSTYRRNKLPPSKPESVQPVSIPEARNLIYGALTLVSQLSSLCQSLEKNKEEGPSWDRDYEKAKDIKGDLAKRIKELEKPGFIECVKLKLGRIRKKRLRGQRRRQVSEEEKEAAERVAEREAEIDSWRMRCVQQVEEKKKERELKAAADSVLGEVRRKQADTKKMLDMLKSLEKLRKLRKEAAARKGVSPPPSADETFKNHISRLRRLVHKRVALYDAEERALRVILEGEQEEERQREKDKRLKKQREKFFQKQRELDSVLFGDDEPLPSLHPHQPFRQYYLQAEHSVVSLVQIRHKWDQFLAPPDHPDASSIPRGWVLPMPPSSEIWATALTQAE</sequence>
<evidence type="ECO:0000313" key="1">
    <source>
        <dbReference type="EMBL" id="CAI9566538.1"/>
    </source>
</evidence>
<organism evidence="1 2">
    <name type="scientific">Staurois parvus</name>
    <dbReference type="NCBI Taxonomy" id="386267"/>
    <lineage>
        <taxon>Eukaryota</taxon>
        <taxon>Metazoa</taxon>
        <taxon>Chordata</taxon>
        <taxon>Craniata</taxon>
        <taxon>Vertebrata</taxon>
        <taxon>Euteleostomi</taxon>
        <taxon>Amphibia</taxon>
        <taxon>Batrachia</taxon>
        <taxon>Anura</taxon>
        <taxon>Neobatrachia</taxon>
        <taxon>Ranoidea</taxon>
        <taxon>Ranidae</taxon>
        <taxon>Staurois</taxon>
    </lineage>
</organism>
<name>A0ABN9D4T3_9NEOB</name>
<proteinExistence type="predicted"/>
<protein>
    <recommendedName>
        <fullName evidence="3">Programmed cell death protein 7</fullName>
    </recommendedName>
</protein>
<dbReference type="EMBL" id="CATNWA010014044">
    <property type="protein sequence ID" value="CAI9566538.1"/>
    <property type="molecule type" value="Genomic_DNA"/>
</dbReference>
<reference evidence="1" key="1">
    <citation type="submission" date="2023-05" db="EMBL/GenBank/DDBJ databases">
        <authorList>
            <person name="Stuckert A."/>
        </authorList>
    </citation>
    <scope>NUCLEOTIDE SEQUENCE</scope>
</reference>
<evidence type="ECO:0008006" key="3">
    <source>
        <dbReference type="Google" id="ProtNLM"/>
    </source>
</evidence>
<gene>
    <name evidence="1" type="ORF">SPARVUS_LOCUS6387854</name>
</gene>
<dbReference type="Pfam" id="PF16021">
    <property type="entry name" value="PDCD7"/>
    <property type="match status" value="1"/>
</dbReference>
<evidence type="ECO:0000313" key="2">
    <source>
        <dbReference type="Proteomes" id="UP001162483"/>
    </source>
</evidence>